<reference evidence="1 2" key="1">
    <citation type="submission" date="2019-03" db="EMBL/GenBank/DDBJ databases">
        <title>Genomic Encyclopedia of Type Strains, Phase IV (KMG-IV): sequencing the most valuable type-strain genomes for metagenomic binning, comparative biology and taxonomic classification.</title>
        <authorList>
            <person name="Goeker M."/>
        </authorList>
    </citation>
    <scope>NUCLEOTIDE SEQUENCE [LARGE SCALE GENOMIC DNA]</scope>
    <source>
        <strain evidence="1 2">DSM 21944</strain>
    </source>
</reference>
<keyword evidence="2" id="KW-1185">Reference proteome</keyword>
<dbReference type="Proteomes" id="UP000294599">
    <property type="component" value="Unassembled WGS sequence"/>
</dbReference>
<evidence type="ECO:0000313" key="2">
    <source>
        <dbReference type="Proteomes" id="UP000294599"/>
    </source>
</evidence>
<dbReference type="InterPro" id="IPR029021">
    <property type="entry name" value="Prot-tyrosine_phosphatase-like"/>
</dbReference>
<proteinExistence type="predicted"/>
<accession>A0A4R3L473</accession>
<dbReference type="SUPFAM" id="SSF52799">
    <property type="entry name" value="(Phosphotyrosine protein) phosphatases II"/>
    <property type="match status" value="1"/>
</dbReference>
<dbReference type="AlphaFoldDB" id="A0A4R3L473"/>
<name>A0A4R3L473_9GAMM</name>
<gene>
    <name evidence="1" type="ORF">EDC25_1275</name>
</gene>
<comment type="caution">
    <text evidence="1">The sequence shown here is derived from an EMBL/GenBank/DDBJ whole genome shotgun (WGS) entry which is preliminary data.</text>
</comment>
<sequence>MSAPVLFAENQYAAGQPSREDLGELVRAGVRTVINLRTAGEPVDYDEAAEVARLGMRYAVLPVSGALDLDFARVRQFGQLLDHALREGAVLIHCASANRVGAIVALDEVFNRGRSLDAALERGRAAGLRALEPAVVDIATRAS</sequence>
<dbReference type="Gene3D" id="3.90.190.10">
    <property type="entry name" value="Protein tyrosine phosphatase superfamily"/>
    <property type="match status" value="1"/>
</dbReference>
<evidence type="ECO:0000313" key="1">
    <source>
        <dbReference type="EMBL" id="TCS93510.1"/>
    </source>
</evidence>
<dbReference type="RefSeq" id="WP_165910910.1">
    <property type="nucleotide sequence ID" value="NZ_JBHLWF010000032.1"/>
</dbReference>
<organism evidence="1 2">
    <name type="scientific">Pseudofulvimonas gallinarii</name>
    <dbReference type="NCBI Taxonomy" id="634155"/>
    <lineage>
        <taxon>Bacteria</taxon>
        <taxon>Pseudomonadati</taxon>
        <taxon>Pseudomonadota</taxon>
        <taxon>Gammaproteobacteria</taxon>
        <taxon>Lysobacterales</taxon>
        <taxon>Rhodanobacteraceae</taxon>
        <taxon>Pseudofulvimonas</taxon>
    </lineage>
</organism>
<protein>
    <submittedName>
        <fullName evidence="1">Uncharacterized protein (TIGR01244 family)</fullName>
    </submittedName>
</protein>
<dbReference type="EMBL" id="SMAF01000027">
    <property type="protein sequence ID" value="TCS93510.1"/>
    <property type="molecule type" value="Genomic_DNA"/>
</dbReference>